<dbReference type="InterPro" id="IPR001623">
    <property type="entry name" value="DnaJ_domain"/>
</dbReference>
<dbReference type="GO" id="GO:0006260">
    <property type="term" value="P:DNA replication"/>
    <property type="evidence" value="ECO:0007669"/>
    <property type="project" value="UniProtKB-KW"/>
</dbReference>
<dbReference type="EMBL" id="AP023420">
    <property type="protein sequence ID" value="BCK85349.1"/>
    <property type="molecule type" value="Genomic_DNA"/>
</dbReference>
<evidence type="ECO:0000259" key="2">
    <source>
        <dbReference type="PROSITE" id="PS50076"/>
    </source>
</evidence>
<name>A0A810QAR9_9FIRM</name>
<evidence type="ECO:0000313" key="3">
    <source>
        <dbReference type="EMBL" id="BCK85349.1"/>
    </source>
</evidence>
<dbReference type="InterPro" id="IPR036869">
    <property type="entry name" value="J_dom_sf"/>
</dbReference>
<dbReference type="Proteomes" id="UP000679848">
    <property type="component" value="Chromosome"/>
</dbReference>
<keyword evidence="4" id="KW-1185">Reference proteome</keyword>
<dbReference type="SUPFAM" id="SSF46565">
    <property type="entry name" value="Chaperone J-domain"/>
    <property type="match status" value="1"/>
</dbReference>
<proteinExistence type="predicted"/>
<dbReference type="RefSeq" id="WP_213543485.1">
    <property type="nucleotide sequence ID" value="NZ_AP023420.1"/>
</dbReference>
<dbReference type="AlphaFoldDB" id="A0A810QAR9"/>
<keyword evidence="1" id="KW-0235">DNA replication</keyword>
<dbReference type="Gene3D" id="1.10.287.110">
    <property type="entry name" value="DnaJ domain"/>
    <property type="match status" value="1"/>
</dbReference>
<accession>A0A810QAR9</accession>
<gene>
    <name evidence="3" type="ORF">MM59RIKEN_26680</name>
</gene>
<sequence length="167" mass="18503">MTTYFMNCKNLDELKKAYKAAAMKYHPDMGGDTATMQAINAEYEARFEVLKRSQNEQAAEDATGQTKATTESAGDFIAIVSALLKLDGLEIELCGRWLWIGGETRKHKDALKAAGCRWSSQKKLWSWHYAEDGSHWHRGSKSMAQIRSKYGSTSFTRGGAGSDALPA</sequence>
<feature type="domain" description="J" evidence="2">
    <location>
        <begin position="1"/>
        <end position="64"/>
    </location>
</feature>
<reference evidence="3" key="1">
    <citation type="submission" date="2020-09" db="EMBL/GenBank/DDBJ databases">
        <title>New species isolated from human feces.</title>
        <authorList>
            <person name="Kitahara M."/>
            <person name="Shigeno Y."/>
            <person name="Shime M."/>
            <person name="Matsumoto Y."/>
            <person name="Nakamura S."/>
            <person name="Motooka D."/>
            <person name="Fukuoka S."/>
            <person name="Nishikawa H."/>
            <person name="Benno Y."/>
        </authorList>
    </citation>
    <scope>NUCLEOTIDE SEQUENCE</scope>
    <source>
        <strain evidence="3">MM59</strain>
    </source>
</reference>
<protein>
    <submittedName>
        <fullName evidence="3">Molecular chaperone DnaJ</fullName>
    </submittedName>
</protein>
<organism evidence="3 4">
    <name type="scientific">Pusillibacter faecalis</name>
    <dbReference type="NCBI Taxonomy" id="2714358"/>
    <lineage>
        <taxon>Bacteria</taxon>
        <taxon>Bacillati</taxon>
        <taxon>Bacillota</taxon>
        <taxon>Clostridia</taxon>
        <taxon>Eubacteriales</taxon>
        <taxon>Oscillospiraceae</taxon>
        <taxon>Pusillibacter</taxon>
    </lineage>
</organism>
<evidence type="ECO:0000313" key="4">
    <source>
        <dbReference type="Proteomes" id="UP000679848"/>
    </source>
</evidence>
<dbReference type="PROSITE" id="PS50076">
    <property type="entry name" value="DNAJ_2"/>
    <property type="match status" value="1"/>
</dbReference>
<dbReference type="KEGG" id="pfaa:MM59RIKEN_26680"/>
<evidence type="ECO:0000256" key="1">
    <source>
        <dbReference type="ARBA" id="ARBA00022705"/>
    </source>
</evidence>